<dbReference type="InterPro" id="IPR008978">
    <property type="entry name" value="HSP20-like_chaperone"/>
</dbReference>
<dbReference type="PROSITE" id="PS01031">
    <property type="entry name" value="SHSP"/>
    <property type="match status" value="1"/>
</dbReference>
<dbReference type="Gene3D" id="2.60.40.790">
    <property type="match status" value="1"/>
</dbReference>
<proteinExistence type="inferred from homology"/>
<reference evidence="4 5" key="2">
    <citation type="submission" date="2020-03" db="EMBL/GenBank/DDBJ databases">
        <authorList>
            <person name="Ichikawa N."/>
            <person name="Kimura A."/>
            <person name="Kitahashi Y."/>
            <person name="Uohara A."/>
        </authorList>
    </citation>
    <scope>NUCLEOTIDE SEQUENCE [LARGE SCALE GENOMIC DNA]</scope>
    <source>
        <strain evidence="4 5">NBRC 105367</strain>
    </source>
</reference>
<keyword evidence="5" id="KW-1185">Reference proteome</keyword>
<dbReference type="CDD" id="cd06464">
    <property type="entry name" value="ACD_sHsps-like"/>
    <property type="match status" value="1"/>
</dbReference>
<dbReference type="KEGG" id="psuu:Psuf_003370"/>
<reference evidence="4 5" key="1">
    <citation type="submission" date="2020-03" db="EMBL/GenBank/DDBJ databases">
        <title>Whole genome shotgun sequence of Phytohabitans suffuscus NBRC 105367.</title>
        <authorList>
            <person name="Komaki H."/>
            <person name="Tamura T."/>
        </authorList>
    </citation>
    <scope>NUCLEOTIDE SEQUENCE [LARGE SCALE GENOMIC DNA]</scope>
    <source>
        <strain evidence="4 5">NBRC 105367</strain>
    </source>
</reference>
<accession>A0A6F8YA66</accession>
<dbReference type="Pfam" id="PF00011">
    <property type="entry name" value="HSP20"/>
    <property type="match status" value="1"/>
</dbReference>
<feature type="domain" description="SHSP" evidence="3">
    <location>
        <begin position="21"/>
        <end position="133"/>
    </location>
</feature>
<dbReference type="EMBL" id="AP022871">
    <property type="protein sequence ID" value="BCB83024.1"/>
    <property type="molecule type" value="Genomic_DNA"/>
</dbReference>
<organism evidence="4 5">
    <name type="scientific">Phytohabitans suffuscus</name>
    <dbReference type="NCBI Taxonomy" id="624315"/>
    <lineage>
        <taxon>Bacteria</taxon>
        <taxon>Bacillati</taxon>
        <taxon>Actinomycetota</taxon>
        <taxon>Actinomycetes</taxon>
        <taxon>Micromonosporales</taxon>
        <taxon>Micromonosporaceae</taxon>
    </lineage>
</organism>
<evidence type="ECO:0000256" key="2">
    <source>
        <dbReference type="RuleBase" id="RU003616"/>
    </source>
</evidence>
<protein>
    <recommendedName>
        <fullName evidence="3">SHSP domain-containing protein</fullName>
    </recommendedName>
</protein>
<evidence type="ECO:0000256" key="1">
    <source>
        <dbReference type="PROSITE-ProRule" id="PRU00285"/>
    </source>
</evidence>
<dbReference type="AlphaFoldDB" id="A0A6F8YA66"/>
<dbReference type="Proteomes" id="UP000503011">
    <property type="component" value="Chromosome"/>
</dbReference>
<dbReference type="SUPFAM" id="SSF49764">
    <property type="entry name" value="HSP20-like chaperones"/>
    <property type="match status" value="1"/>
</dbReference>
<name>A0A6F8YA66_9ACTN</name>
<sequence length="138" mass="15282">MSTITRARGALTPLEWVNNLSLFPFLAPSIRIEEFLDGETYVVRAELPGIDPAKDVTVTYAEGELRLHVERSTEHKDRTHSEFHYGSFYRTVPLPAGAREDTITAEYADGILTIKLLVGEVETTGKPIPITVGAAKKK</sequence>
<gene>
    <name evidence="4" type="ORF">Psuf_003370</name>
</gene>
<evidence type="ECO:0000259" key="3">
    <source>
        <dbReference type="PROSITE" id="PS01031"/>
    </source>
</evidence>
<comment type="similarity">
    <text evidence="1 2">Belongs to the small heat shock protein (HSP20) family.</text>
</comment>
<evidence type="ECO:0000313" key="5">
    <source>
        <dbReference type="Proteomes" id="UP000503011"/>
    </source>
</evidence>
<evidence type="ECO:0000313" key="4">
    <source>
        <dbReference type="EMBL" id="BCB83024.1"/>
    </source>
</evidence>
<dbReference type="InterPro" id="IPR002068">
    <property type="entry name" value="A-crystallin/Hsp20_dom"/>
</dbReference>
<dbReference type="RefSeq" id="WP_173153022.1">
    <property type="nucleotide sequence ID" value="NZ_AP022871.1"/>
</dbReference>